<name>A0A9P9AIK8_9HYPO</name>
<evidence type="ECO:0000313" key="8">
    <source>
        <dbReference type="Proteomes" id="UP000777438"/>
    </source>
</evidence>
<keyword evidence="5" id="KW-0732">Signal</keyword>
<evidence type="ECO:0000313" key="7">
    <source>
        <dbReference type="EMBL" id="KAH6871038.1"/>
    </source>
</evidence>
<gene>
    <name evidence="7" type="ORF">B0T10DRAFT_611351</name>
</gene>
<organism evidence="7 8">
    <name type="scientific">Thelonectria olida</name>
    <dbReference type="NCBI Taxonomy" id="1576542"/>
    <lineage>
        <taxon>Eukaryota</taxon>
        <taxon>Fungi</taxon>
        <taxon>Dikarya</taxon>
        <taxon>Ascomycota</taxon>
        <taxon>Pezizomycotina</taxon>
        <taxon>Sordariomycetes</taxon>
        <taxon>Hypocreomycetidae</taxon>
        <taxon>Hypocreales</taxon>
        <taxon>Nectriaceae</taxon>
        <taxon>Thelonectria</taxon>
    </lineage>
</organism>
<dbReference type="Proteomes" id="UP000777438">
    <property type="component" value="Unassembled WGS sequence"/>
</dbReference>
<dbReference type="OrthoDB" id="5985073at2759"/>
<dbReference type="SMART" id="SM00257">
    <property type="entry name" value="LysM"/>
    <property type="match status" value="3"/>
</dbReference>
<dbReference type="InterPro" id="IPR018392">
    <property type="entry name" value="LysM"/>
</dbReference>
<dbReference type="InterPro" id="IPR036779">
    <property type="entry name" value="LysM_dom_sf"/>
</dbReference>
<dbReference type="SUPFAM" id="SSF54106">
    <property type="entry name" value="LysM domain"/>
    <property type="match status" value="2"/>
</dbReference>
<feature type="signal peptide" evidence="5">
    <location>
        <begin position="1"/>
        <end position="18"/>
    </location>
</feature>
<feature type="domain" description="LysM" evidence="6">
    <location>
        <begin position="616"/>
        <end position="662"/>
    </location>
</feature>
<comment type="similarity">
    <text evidence="3">Belongs to the secreted LysM effector family.</text>
</comment>
<keyword evidence="1" id="KW-0147">Chitin-binding</keyword>
<feature type="chain" id="PRO_5040207710" description="LysM domain-containing protein" evidence="5">
    <location>
        <begin position="19"/>
        <end position="664"/>
    </location>
</feature>
<feature type="domain" description="LysM" evidence="6">
    <location>
        <begin position="338"/>
        <end position="384"/>
    </location>
</feature>
<comment type="caution">
    <text evidence="7">The sequence shown here is derived from an EMBL/GenBank/DDBJ whole genome shotgun (WGS) entry which is preliminary data.</text>
</comment>
<proteinExistence type="inferred from homology"/>
<keyword evidence="8" id="KW-1185">Reference proteome</keyword>
<dbReference type="InterPro" id="IPR052210">
    <property type="entry name" value="LysM1-like"/>
</dbReference>
<dbReference type="Gene3D" id="3.10.350.10">
    <property type="entry name" value="LysM domain"/>
    <property type="match status" value="3"/>
</dbReference>
<dbReference type="AlphaFoldDB" id="A0A9P9AIK8"/>
<protein>
    <recommendedName>
        <fullName evidence="6">LysM domain-containing protein</fullName>
    </recommendedName>
</protein>
<dbReference type="GO" id="GO:0008061">
    <property type="term" value="F:chitin binding"/>
    <property type="evidence" value="ECO:0007669"/>
    <property type="project" value="UniProtKB-KW"/>
</dbReference>
<evidence type="ECO:0000259" key="6">
    <source>
        <dbReference type="PROSITE" id="PS51782"/>
    </source>
</evidence>
<dbReference type="EMBL" id="JAGPYM010000060">
    <property type="protein sequence ID" value="KAH6871038.1"/>
    <property type="molecule type" value="Genomic_DNA"/>
</dbReference>
<dbReference type="CDD" id="cd00118">
    <property type="entry name" value="LysM"/>
    <property type="match status" value="3"/>
</dbReference>
<feature type="compositionally biased region" description="Low complexity" evidence="4">
    <location>
        <begin position="535"/>
        <end position="571"/>
    </location>
</feature>
<dbReference type="PANTHER" id="PTHR34997:SF1">
    <property type="entry name" value="PEPTIDOGLYCAN-BINDING LYSIN DOMAIN"/>
    <property type="match status" value="1"/>
</dbReference>
<evidence type="ECO:0000256" key="5">
    <source>
        <dbReference type="SAM" id="SignalP"/>
    </source>
</evidence>
<sequence>MRFILTTLFASLLSVAAAQQFSDLQYDYDIDEYTEECKTSMNQTLKCSSLLGDFEADSVDLSAADLTELCTSSCNSSLVQLQEEINKACPKSSNSITIDGETYAATNNINSFVDTYNQLCLVDPDTKKFCYDLTRSWPSEDKMNSSQKCSYCHLKLLQVDQSSEFNYEEALASSFSSLTKSCGKTSFEPSTPTGSNLGSNASFTTTASATVTQSCASTYTITSEDTCNGICKSHNVSTYSLTQLNGLLVYCRDLPKAGTKLLAKKFGNKFSVTQLISWNPQLNDLCTNMPQQEDMQICVGAPGLSNAVGTNTQAPADSPTATMPAPTNAANGTKVCAKYYNVSKGDSCASISQQAGITLQEFYFLNPSINSNCTNLLFDISYCIQAVGDVSTYSGYVTTATRCTAATCYTDGPTFTPVPPRTWTVNASGVPVPVPVKTTRTKTSSRTAPASTWTPLPLANGTYGSDKCANYLVWGDTGDDDLNEELNSCDGIVEYVEITMNQLLEWNPSLKNEDPCSIKKGFRYCFALLSSKTSTPVSASSTSHQSTTIASTSTEEKATSTVRSTTTTKDTTTTEEKATSTEKSTTTTKASSTATKSSGIETPSPSADKMTSGCTKFYKVQSGDYCYKICEDNKISQEDFIKWNPSVKSDCSVVEKGVYYCIAT</sequence>
<evidence type="ECO:0000256" key="3">
    <source>
        <dbReference type="ARBA" id="ARBA00044955"/>
    </source>
</evidence>
<dbReference type="Pfam" id="PF01476">
    <property type="entry name" value="LysM"/>
    <property type="match status" value="3"/>
</dbReference>
<dbReference type="PROSITE" id="PS51782">
    <property type="entry name" value="LYSM"/>
    <property type="match status" value="3"/>
</dbReference>
<evidence type="ECO:0000256" key="2">
    <source>
        <dbReference type="ARBA" id="ARBA00023026"/>
    </source>
</evidence>
<feature type="region of interest" description="Disordered" evidence="4">
    <location>
        <begin position="535"/>
        <end position="605"/>
    </location>
</feature>
<evidence type="ECO:0000256" key="1">
    <source>
        <dbReference type="ARBA" id="ARBA00022669"/>
    </source>
</evidence>
<evidence type="ECO:0000256" key="4">
    <source>
        <dbReference type="SAM" id="MobiDB-lite"/>
    </source>
</evidence>
<dbReference type="PANTHER" id="PTHR34997">
    <property type="entry name" value="AM15"/>
    <property type="match status" value="1"/>
</dbReference>
<reference evidence="7 8" key="1">
    <citation type="journal article" date="2021" name="Nat. Commun.">
        <title>Genetic determinants of endophytism in the Arabidopsis root mycobiome.</title>
        <authorList>
            <person name="Mesny F."/>
            <person name="Miyauchi S."/>
            <person name="Thiergart T."/>
            <person name="Pickel B."/>
            <person name="Atanasova L."/>
            <person name="Karlsson M."/>
            <person name="Huettel B."/>
            <person name="Barry K.W."/>
            <person name="Haridas S."/>
            <person name="Chen C."/>
            <person name="Bauer D."/>
            <person name="Andreopoulos W."/>
            <person name="Pangilinan J."/>
            <person name="LaButti K."/>
            <person name="Riley R."/>
            <person name="Lipzen A."/>
            <person name="Clum A."/>
            <person name="Drula E."/>
            <person name="Henrissat B."/>
            <person name="Kohler A."/>
            <person name="Grigoriev I.V."/>
            <person name="Martin F.M."/>
            <person name="Hacquard S."/>
        </authorList>
    </citation>
    <scope>NUCLEOTIDE SEQUENCE [LARGE SCALE GENOMIC DNA]</scope>
    <source>
        <strain evidence="7 8">MPI-CAGE-CH-0241</strain>
    </source>
</reference>
<keyword evidence="2" id="KW-0843">Virulence</keyword>
<accession>A0A9P9AIK8</accession>
<feature type="compositionally biased region" description="Low complexity" evidence="4">
    <location>
        <begin position="581"/>
        <end position="598"/>
    </location>
</feature>
<feature type="domain" description="LysM" evidence="6">
    <location>
        <begin position="217"/>
        <end position="263"/>
    </location>
</feature>